<dbReference type="AlphaFoldDB" id="A0A8H5FVV8"/>
<dbReference type="Proteomes" id="UP000559027">
    <property type="component" value="Unassembled WGS sequence"/>
</dbReference>
<dbReference type="InterPro" id="IPR032675">
    <property type="entry name" value="LRR_dom_sf"/>
</dbReference>
<dbReference type="OrthoDB" id="3139566at2759"/>
<organism evidence="1 2">
    <name type="scientific">Leucocoprinus leucothites</name>
    <dbReference type="NCBI Taxonomy" id="201217"/>
    <lineage>
        <taxon>Eukaryota</taxon>
        <taxon>Fungi</taxon>
        <taxon>Dikarya</taxon>
        <taxon>Basidiomycota</taxon>
        <taxon>Agaricomycotina</taxon>
        <taxon>Agaricomycetes</taxon>
        <taxon>Agaricomycetidae</taxon>
        <taxon>Agaricales</taxon>
        <taxon>Agaricineae</taxon>
        <taxon>Agaricaceae</taxon>
        <taxon>Leucocoprinus</taxon>
    </lineage>
</organism>
<accession>A0A8H5FVV8</accession>
<proteinExistence type="predicted"/>
<sequence>MFPLDPCSHCGLKPKASRPSLLEDEVLVLTEEIRQIDAAILRLKEYKAVVSARLNAIRSSINCLPDGILSSIFGFASSLDLPPRIVSAENPSLIDHTFSRPTQQYFPLLVLGAICSRWRRVAWSTTSLWSRLDLDVTFDGPWTEEISLPRFYFTNSQTQAMTVSVDCRKFQQSIFACVEPYEEPGNQGSYAEELEPLRDLIFVEHASRITRLILDCPPPEWLPFLSDAFNTLESVEFGWPLADNILPDHSISLRNLPCLKQVTIRQVAVNIELPWDTVTDLKVHTISVELACQLLISCPNLINFGAYNLRGTLPQDLIWPPANDQVVSLRHLQVFEWERISDSRDAHVFYLLDFPALRHLYWWHKEYSPGSYNEEQDSAISSFFSRLPASQVHLHLCGFGNIYGYEMEDRLSTILDNTPRLKQLSLVDRYFRTNTTGVLAHMMKNARKGGRSMLPDLEALAVEITHGNSMGDIFLQLVKERRASGASRFRLEVPACVVPSEWAPYIHASLQNMVQEGFQLEFLVDGRLVPWLS</sequence>
<gene>
    <name evidence="1" type="ORF">D9756_008392</name>
</gene>
<reference evidence="1 2" key="1">
    <citation type="journal article" date="2020" name="ISME J.">
        <title>Uncovering the hidden diversity of litter-decomposition mechanisms in mushroom-forming fungi.</title>
        <authorList>
            <person name="Floudas D."/>
            <person name="Bentzer J."/>
            <person name="Ahren D."/>
            <person name="Johansson T."/>
            <person name="Persson P."/>
            <person name="Tunlid A."/>
        </authorList>
    </citation>
    <scope>NUCLEOTIDE SEQUENCE [LARGE SCALE GENOMIC DNA]</scope>
    <source>
        <strain evidence="1 2">CBS 146.42</strain>
    </source>
</reference>
<dbReference type="EMBL" id="JAACJO010000013">
    <property type="protein sequence ID" value="KAF5351056.1"/>
    <property type="molecule type" value="Genomic_DNA"/>
</dbReference>
<dbReference type="SUPFAM" id="SSF52047">
    <property type="entry name" value="RNI-like"/>
    <property type="match status" value="1"/>
</dbReference>
<keyword evidence="2" id="KW-1185">Reference proteome</keyword>
<comment type="caution">
    <text evidence="1">The sequence shown here is derived from an EMBL/GenBank/DDBJ whole genome shotgun (WGS) entry which is preliminary data.</text>
</comment>
<evidence type="ECO:0000313" key="2">
    <source>
        <dbReference type="Proteomes" id="UP000559027"/>
    </source>
</evidence>
<dbReference type="Gene3D" id="3.80.10.10">
    <property type="entry name" value="Ribonuclease Inhibitor"/>
    <property type="match status" value="1"/>
</dbReference>
<name>A0A8H5FVV8_9AGAR</name>
<evidence type="ECO:0008006" key="3">
    <source>
        <dbReference type="Google" id="ProtNLM"/>
    </source>
</evidence>
<evidence type="ECO:0000313" key="1">
    <source>
        <dbReference type="EMBL" id="KAF5351056.1"/>
    </source>
</evidence>
<protein>
    <recommendedName>
        <fullName evidence="3">F-box domain-containing protein</fullName>
    </recommendedName>
</protein>